<gene>
    <name evidence="4" type="ORF">E6K78_08490</name>
</gene>
<dbReference type="AlphaFoldDB" id="A0A538TMY3"/>
<keyword evidence="4" id="KW-0645">Protease</keyword>
<keyword evidence="2" id="KW-0812">Transmembrane</keyword>
<dbReference type="Pfam" id="PF02517">
    <property type="entry name" value="Rce1-like"/>
    <property type="match status" value="1"/>
</dbReference>
<feature type="compositionally biased region" description="Low complexity" evidence="1">
    <location>
        <begin position="32"/>
        <end position="44"/>
    </location>
</feature>
<comment type="caution">
    <text evidence="4">The sequence shown here is derived from an EMBL/GenBank/DDBJ whole genome shotgun (WGS) entry which is preliminary data.</text>
</comment>
<feature type="transmembrane region" description="Helical" evidence="2">
    <location>
        <begin position="175"/>
        <end position="194"/>
    </location>
</feature>
<evidence type="ECO:0000313" key="4">
    <source>
        <dbReference type="EMBL" id="TMQ64981.1"/>
    </source>
</evidence>
<dbReference type="GO" id="GO:0006508">
    <property type="term" value="P:proteolysis"/>
    <property type="evidence" value="ECO:0007669"/>
    <property type="project" value="UniProtKB-KW"/>
</dbReference>
<feature type="transmembrane region" description="Helical" evidence="2">
    <location>
        <begin position="132"/>
        <end position="154"/>
    </location>
</feature>
<name>A0A538TMY3_UNCEI</name>
<evidence type="ECO:0000259" key="3">
    <source>
        <dbReference type="Pfam" id="PF02517"/>
    </source>
</evidence>
<reference evidence="4 5" key="1">
    <citation type="journal article" date="2019" name="Nat. Microbiol.">
        <title>Mediterranean grassland soil C-N compound turnover is dependent on rainfall and depth, and is mediated by genomically divergent microorganisms.</title>
        <authorList>
            <person name="Diamond S."/>
            <person name="Andeer P.F."/>
            <person name="Li Z."/>
            <person name="Crits-Christoph A."/>
            <person name="Burstein D."/>
            <person name="Anantharaman K."/>
            <person name="Lane K.R."/>
            <person name="Thomas B.C."/>
            <person name="Pan C."/>
            <person name="Northen T.R."/>
            <person name="Banfield J.F."/>
        </authorList>
    </citation>
    <scope>NUCLEOTIDE SEQUENCE [LARGE SCALE GENOMIC DNA]</scope>
    <source>
        <strain evidence="4">WS_8</strain>
    </source>
</reference>
<accession>A0A538TMY3</accession>
<dbReference type="GO" id="GO:0004175">
    <property type="term" value="F:endopeptidase activity"/>
    <property type="evidence" value="ECO:0007669"/>
    <property type="project" value="UniProtKB-ARBA"/>
</dbReference>
<keyword evidence="2" id="KW-1133">Transmembrane helix</keyword>
<feature type="transmembrane region" description="Helical" evidence="2">
    <location>
        <begin position="214"/>
        <end position="233"/>
    </location>
</feature>
<feature type="transmembrane region" description="Helical" evidence="2">
    <location>
        <begin position="254"/>
        <end position="275"/>
    </location>
</feature>
<protein>
    <submittedName>
        <fullName evidence="4">CPBP family intramembrane metalloprotease</fullName>
    </submittedName>
</protein>
<feature type="transmembrane region" description="Helical" evidence="2">
    <location>
        <begin position="341"/>
        <end position="359"/>
    </location>
</feature>
<evidence type="ECO:0000313" key="5">
    <source>
        <dbReference type="Proteomes" id="UP000316609"/>
    </source>
</evidence>
<keyword evidence="2" id="KW-0472">Membrane</keyword>
<feature type="region of interest" description="Disordered" evidence="1">
    <location>
        <begin position="1"/>
        <end position="44"/>
    </location>
</feature>
<evidence type="ECO:0000256" key="2">
    <source>
        <dbReference type="SAM" id="Phobius"/>
    </source>
</evidence>
<proteinExistence type="predicted"/>
<keyword evidence="4" id="KW-0482">Metalloprotease</keyword>
<feature type="transmembrane region" description="Helical" evidence="2">
    <location>
        <begin position="55"/>
        <end position="72"/>
    </location>
</feature>
<dbReference type="Proteomes" id="UP000316609">
    <property type="component" value="Unassembled WGS sequence"/>
</dbReference>
<sequence length="388" mass="41146">MDESLIGPYARRMPDPNQGPEEPGWFSRPAGEPLSEAGSAPAAAFPAERPGQRGLHIWSALVAAIGLGGLLLKQPELAMFTALAGLFAVAQAADLEPHYRQLYALVSWVVPVGGAATFAGLAAAFLQLDVPGFGRGVAIAAAVVGASTCVLLLWERPAHALAEGLFRTRPVSRTVALAGRVALMGLLFCVPGQYAFRFLFNTPDGGALLDARSLWGNLFGLTLLALGAVGFLVRRNPRALLERLGLKGLRWSHLLVIVLGVVLLGGLNALCEWFERSRFPGLWESDQQVNEMLVRGLSRGETLLLGVSAGIGEELVLRGALQPRLGIGWTALLFASLHVQYSWMGMVVIALIGAVLGAIRQRASTTAAIAVHAFYDILAAIAVRMPGP</sequence>
<feature type="domain" description="CAAX prenyl protease 2/Lysostaphin resistance protein A-like" evidence="3">
    <location>
        <begin position="302"/>
        <end position="377"/>
    </location>
</feature>
<keyword evidence="4" id="KW-0378">Hydrolase</keyword>
<dbReference type="GO" id="GO:0008237">
    <property type="term" value="F:metallopeptidase activity"/>
    <property type="evidence" value="ECO:0007669"/>
    <property type="project" value="UniProtKB-KW"/>
</dbReference>
<organism evidence="4 5">
    <name type="scientific">Eiseniibacteriota bacterium</name>
    <dbReference type="NCBI Taxonomy" id="2212470"/>
    <lineage>
        <taxon>Bacteria</taxon>
        <taxon>Candidatus Eiseniibacteriota</taxon>
    </lineage>
</organism>
<feature type="transmembrane region" description="Helical" evidence="2">
    <location>
        <begin position="102"/>
        <end position="126"/>
    </location>
</feature>
<dbReference type="EMBL" id="VBOY01000077">
    <property type="protein sequence ID" value="TMQ64981.1"/>
    <property type="molecule type" value="Genomic_DNA"/>
</dbReference>
<dbReference type="InterPro" id="IPR003675">
    <property type="entry name" value="Rce1/LyrA-like_dom"/>
</dbReference>
<evidence type="ECO:0000256" key="1">
    <source>
        <dbReference type="SAM" id="MobiDB-lite"/>
    </source>
</evidence>
<dbReference type="GO" id="GO:0080120">
    <property type="term" value="P:CAAX-box protein maturation"/>
    <property type="evidence" value="ECO:0007669"/>
    <property type="project" value="UniProtKB-ARBA"/>
</dbReference>